<dbReference type="PANTHER" id="PTHR11825:SF44">
    <property type="entry name" value="BRANCHED-CHAIN-AMINO-ACID AMINOTRANSFERASE"/>
    <property type="match status" value="1"/>
</dbReference>
<comment type="similarity">
    <text evidence="6">Belongs to the class-IV pyridoxal-phosphate-dependent aminotransferase family.</text>
</comment>
<protein>
    <recommendedName>
        <fullName evidence="7">branched-chain-amino-acid transaminase</fullName>
        <ecNumber evidence="7">2.6.1.42</ecNumber>
    </recommendedName>
</protein>
<dbReference type="Gene3D" id="3.20.10.10">
    <property type="entry name" value="D-amino Acid Aminotransferase, subunit A, domain 2"/>
    <property type="match status" value="1"/>
</dbReference>
<evidence type="ECO:0000256" key="14">
    <source>
        <dbReference type="ARBA" id="ARBA00048798"/>
    </source>
</evidence>
<dbReference type="NCBIfam" id="NF009897">
    <property type="entry name" value="PRK13357.1"/>
    <property type="match status" value="1"/>
</dbReference>
<evidence type="ECO:0000256" key="15">
    <source>
        <dbReference type="ARBA" id="ARBA00049229"/>
    </source>
</evidence>
<dbReference type="InterPro" id="IPR036038">
    <property type="entry name" value="Aminotransferase-like"/>
</dbReference>
<reference evidence="18" key="1">
    <citation type="submission" date="2012-02" db="EMBL/GenBank/DDBJ databases">
        <title>The complete genome of Echinicola vietnamensis DSM 17526.</title>
        <authorList>
            <person name="Lucas S."/>
            <person name="Copeland A."/>
            <person name="Lapidus A."/>
            <person name="Glavina del Rio T."/>
            <person name="Dalin E."/>
            <person name="Tice H."/>
            <person name="Bruce D."/>
            <person name="Goodwin L."/>
            <person name="Pitluck S."/>
            <person name="Peters L."/>
            <person name="Ovchinnikova G."/>
            <person name="Teshima H."/>
            <person name="Kyrpides N."/>
            <person name="Mavromatis K."/>
            <person name="Ivanova N."/>
            <person name="Brettin T."/>
            <person name="Detter J.C."/>
            <person name="Han C."/>
            <person name="Larimer F."/>
            <person name="Land M."/>
            <person name="Hauser L."/>
            <person name="Markowitz V."/>
            <person name="Cheng J.-F."/>
            <person name="Hugenholtz P."/>
            <person name="Woyke T."/>
            <person name="Wu D."/>
            <person name="Brambilla E."/>
            <person name="Klenk H.-P."/>
            <person name="Eisen J.A."/>
        </authorList>
    </citation>
    <scope>NUCLEOTIDE SEQUENCE [LARGE SCALE GENOMIC DNA]</scope>
    <source>
        <strain evidence="18">DSM 17526 / LMG 23754 / KMM 6221</strain>
    </source>
</reference>
<evidence type="ECO:0000313" key="17">
    <source>
        <dbReference type="EMBL" id="AGA77891.1"/>
    </source>
</evidence>
<dbReference type="UniPathway" id="UPA00047">
    <property type="reaction ID" value="UER00058"/>
</dbReference>
<dbReference type="GO" id="GO:0004084">
    <property type="term" value="F:branched-chain-amino-acid transaminase activity"/>
    <property type="evidence" value="ECO:0007669"/>
    <property type="project" value="UniProtKB-EC"/>
</dbReference>
<evidence type="ECO:0000256" key="12">
    <source>
        <dbReference type="ARBA" id="ARBA00023304"/>
    </source>
</evidence>
<evidence type="ECO:0000313" key="18">
    <source>
        <dbReference type="Proteomes" id="UP000010796"/>
    </source>
</evidence>
<dbReference type="UniPathway" id="UPA00049">
    <property type="reaction ID" value="UER00062"/>
</dbReference>
<sequence length="355" mass="39857">MEIKRQLTSQCAIKQFNFNQFQFGVEATDHMLVARYSDGHWHSATIQPYEQLVLSPLAMCLHYGQTVFEGLKAYRQEDDTISIFRLARHHERINQSLRRMAMPEIPEELFETGIRELVDLEQEWIRGGEGNSLYIRPFVIATEARLGVSISTDYLFMVVCTPMAAYYAKPLKVKVERHYTRAVPGGVGAAKNGGNYGAAYYPAHLAQQAGFDQVIWTDARDHQFVEESGTMNLMFIIDGVLLTPPAGETVLAGVTRDSLLSIARDMGWPVEERPISLKELEEAFSTGKKVEAFGAGTAAVVAPLELIQIDGQDFRPYIAEDAQMYQLKARLSAIRAGKEKDPYAWNTVLEKALTK</sequence>
<comment type="pathway">
    <text evidence="3">Amino-acid biosynthesis; L-isoleucine biosynthesis; L-isoleucine from 2-oxobutanoate: step 4/4.</text>
</comment>
<name>L0FYQ1_ECHVK</name>
<keyword evidence="8 17" id="KW-0032">Aminotransferase</keyword>
<dbReference type="OrthoDB" id="9804984at2"/>
<dbReference type="eggNOG" id="COG0115">
    <property type="taxonomic scope" value="Bacteria"/>
</dbReference>
<dbReference type="InterPro" id="IPR033939">
    <property type="entry name" value="BCAT_family"/>
</dbReference>
<evidence type="ECO:0000256" key="7">
    <source>
        <dbReference type="ARBA" id="ARBA00013053"/>
    </source>
</evidence>
<dbReference type="KEGG" id="evi:Echvi_1626"/>
<dbReference type="PATRIC" id="fig|926556.3.peg.1730"/>
<dbReference type="RefSeq" id="WP_015265454.1">
    <property type="nucleotide sequence ID" value="NC_019904.1"/>
</dbReference>
<evidence type="ECO:0000256" key="11">
    <source>
        <dbReference type="ARBA" id="ARBA00022898"/>
    </source>
</evidence>
<dbReference type="EMBL" id="CP003346">
    <property type="protein sequence ID" value="AGA77891.1"/>
    <property type="molecule type" value="Genomic_DNA"/>
</dbReference>
<evidence type="ECO:0000256" key="10">
    <source>
        <dbReference type="ARBA" id="ARBA00022679"/>
    </source>
</evidence>
<dbReference type="HOGENOM" id="CLU_031922_0_2_10"/>
<comment type="pathway">
    <text evidence="4">Amino-acid biosynthesis; L-valine biosynthesis; L-valine from pyruvate: step 4/4.</text>
</comment>
<comment type="catalytic activity">
    <reaction evidence="13">
        <text>L-valine + 2-oxoglutarate = 3-methyl-2-oxobutanoate + L-glutamate</text>
        <dbReference type="Rhea" id="RHEA:24813"/>
        <dbReference type="ChEBI" id="CHEBI:11851"/>
        <dbReference type="ChEBI" id="CHEBI:16810"/>
        <dbReference type="ChEBI" id="CHEBI:29985"/>
        <dbReference type="ChEBI" id="CHEBI:57762"/>
        <dbReference type="EC" id="2.6.1.42"/>
    </reaction>
</comment>
<comment type="function">
    <text evidence="2">Acts on leucine, isoleucine and valine.</text>
</comment>
<evidence type="ECO:0000256" key="16">
    <source>
        <dbReference type="PIRSR" id="PIRSR006468-1"/>
    </source>
</evidence>
<dbReference type="PIRSF" id="PIRSF006468">
    <property type="entry name" value="BCAT1"/>
    <property type="match status" value="1"/>
</dbReference>
<comment type="catalytic activity">
    <reaction evidence="14">
        <text>L-isoleucine + 2-oxoglutarate = (S)-3-methyl-2-oxopentanoate + L-glutamate</text>
        <dbReference type="Rhea" id="RHEA:24801"/>
        <dbReference type="ChEBI" id="CHEBI:16810"/>
        <dbReference type="ChEBI" id="CHEBI:29985"/>
        <dbReference type="ChEBI" id="CHEBI:35146"/>
        <dbReference type="ChEBI" id="CHEBI:58045"/>
        <dbReference type="EC" id="2.6.1.42"/>
    </reaction>
</comment>
<evidence type="ECO:0000256" key="9">
    <source>
        <dbReference type="ARBA" id="ARBA00022605"/>
    </source>
</evidence>
<dbReference type="InterPro" id="IPR043132">
    <property type="entry name" value="BCAT-like_C"/>
</dbReference>
<evidence type="ECO:0000256" key="3">
    <source>
        <dbReference type="ARBA" id="ARBA00004824"/>
    </source>
</evidence>
<dbReference type="GO" id="GO:0009098">
    <property type="term" value="P:L-leucine biosynthetic process"/>
    <property type="evidence" value="ECO:0007669"/>
    <property type="project" value="UniProtKB-UniPathway"/>
</dbReference>
<dbReference type="InterPro" id="IPR005786">
    <property type="entry name" value="B_amino_transII"/>
</dbReference>
<dbReference type="Gene3D" id="3.30.470.10">
    <property type="match status" value="1"/>
</dbReference>
<dbReference type="AlphaFoldDB" id="L0FYQ1"/>
<comment type="cofactor">
    <cofactor evidence="1">
        <name>pyridoxal 5'-phosphate</name>
        <dbReference type="ChEBI" id="CHEBI:597326"/>
    </cofactor>
</comment>
<dbReference type="CDD" id="cd01557">
    <property type="entry name" value="BCAT_beta_family"/>
    <property type="match status" value="1"/>
</dbReference>
<feature type="modified residue" description="N6-(pyridoxal phosphate)lysine" evidence="16">
    <location>
        <position position="191"/>
    </location>
</feature>
<organism evidence="17 18">
    <name type="scientific">Echinicola vietnamensis (strain DSM 17526 / LMG 23754 / KMM 6221)</name>
    <dbReference type="NCBI Taxonomy" id="926556"/>
    <lineage>
        <taxon>Bacteria</taxon>
        <taxon>Pseudomonadati</taxon>
        <taxon>Bacteroidota</taxon>
        <taxon>Cytophagia</taxon>
        <taxon>Cytophagales</taxon>
        <taxon>Cyclobacteriaceae</taxon>
        <taxon>Echinicola</taxon>
    </lineage>
</organism>
<evidence type="ECO:0000256" key="5">
    <source>
        <dbReference type="ARBA" id="ARBA00005072"/>
    </source>
</evidence>
<keyword evidence="10 17" id="KW-0808">Transferase</keyword>
<dbReference type="NCBIfam" id="TIGR01123">
    <property type="entry name" value="ilvE_II"/>
    <property type="match status" value="1"/>
</dbReference>
<comment type="catalytic activity">
    <reaction evidence="15">
        <text>L-leucine + 2-oxoglutarate = 4-methyl-2-oxopentanoate + L-glutamate</text>
        <dbReference type="Rhea" id="RHEA:18321"/>
        <dbReference type="ChEBI" id="CHEBI:16810"/>
        <dbReference type="ChEBI" id="CHEBI:17865"/>
        <dbReference type="ChEBI" id="CHEBI:29985"/>
        <dbReference type="ChEBI" id="CHEBI:57427"/>
        <dbReference type="EC" id="2.6.1.42"/>
    </reaction>
</comment>
<dbReference type="PANTHER" id="PTHR11825">
    <property type="entry name" value="SUBGROUP IIII AMINOTRANSFERASE"/>
    <property type="match status" value="1"/>
</dbReference>
<dbReference type="SUPFAM" id="SSF56752">
    <property type="entry name" value="D-aminoacid aminotransferase-like PLP-dependent enzymes"/>
    <property type="match status" value="1"/>
</dbReference>
<gene>
    <name evidence="17" type="ordered locus">Echvi_1626</name>
</gene>
<evidence type="ECO:0000256" key="4">
    <source>
        <dbReference type="ARBA" id="ARBA00004931"/>
    </source>
</evidence>
<dbReference type="InterPro" id="IPR043131">
    <property type="entry name" value="BCAT-like_N"/>
</dbReference>
<dbReference type="InterPro" id="IPR001544">
    <property type="entry name" value="Aminotrans_IV"/>
</dbReference>
<dbReference type="STRING" id="926556.Echvi_1626"/>
<dbReference type="Proteomes" id="UP000010796">
    <property type="component" value="Chromosome"/>
</dbReference>
<dbReference type="EC" id="2.6.1.42" evidence="7"/>
<dbReference type="UniPathway" id="UPA00048">
    <property type="reaction ID" value="UER00073"/>
</dbReference>
<dbReference type="Pfam" id="PF01063">
    <property type="entry name" value="Aminotran_4"/>
    <property type="match status" value="1"/>
</dbReference>
<keyword evidence="18" id="KW-1185">Reference proteome</keyword>
<comment type="pathway">
    <text evidence="5">Amino-acid biosynthesis; L-leucine biosynthesis; L-leucine from 3-methyl-2-oxobutanoate: step 4/4.</text>
</comment>
<keyword evidence="9" id="KW-0028">Amino-acid biosynthesis</keyword>
<evidence type="ECO:0000256" key="2">
    <source>
        <dbReference type="ARBA" id="ARBA00003109"/>
    </source>
</evidence>
<evidence type="ECO:0000256" key="6">
    <source>
        <dbReference type="ARBA" id="ARBA00009320"/>
    </source>
</evidence>
<evidence type="ECO:0000256" key="13">
    <source>
        <dbReference type="ARBA" id="ARBA00048212"/>
    </source>
</evidence>
<keyword evidence="11" id="KW-0663">Pyridoxal phosphate</keyword>
<accession>L0FYQ1</accession>
<dbReference type="GO" id="GO:0009097">
    <property type="term" value="P:isoleucine biosynthetic process"/>
    <property type="evidence" value="ECO:0007669"/>
    <property type="project" value="UniProtKB-UniPathway"/>
</dbReference>
<evidence type="ECO:0000256" key="1">
    <source>
        <dbReference type="ARBA" id="ARBA00001933"/>
    </source>
</evidence>
<proteinExistence type="inferred from homology"/>
<keyword evidence="12" id="KW-0100">Branched-chain amino acid biosynthesis</keyword>
<evidence type="ECO:0000256" key="8">
    <source>
        <dbReference type="ARBA" id="ARBA00022576"/>
    </source>
</evidence>
<dbReference type="GO" id="GO:0009099">
    <property type="term" value="P:L-valine biosynthetic process"/>
    <property type="evidence" value="ECO:0007669"/>
    <property type="project" value="UniProtKB-UniPathway"/>
</dbReference>